<feature type="compositionally biased region" description="Gly residues" evidence="4">
    <location>
        <begin position="475"/>
        <end position="496"/>
    </location>
</feature>
<dbReference type="Proteomes" id="UP000612055">
    <property type="component" value="Unassembled WGS sequence"/>
</dbReference>
<reference evidence="5" key="1">
    <citation type="journal article" date="2020" name="bioRxiv">
        <title>Comparative genomics of Chlamydomonas.</title>
        <authorList>
            <person name="Craig R.J."/>
            <person name="Hasan A.R."/>
            <person name="Ness R.W."/>
            <person name="Keightley P.D."/>
        </authorList>
    </citation>
    <scope>NUCLEOTIDE SEQUENCE</scope>
    <source>
        <strain evidence="5">CCAP 11/70</strain>
    </source>
</reference>
<accession>A0A836BU56</accession>
<evidence type="ECO:0000256" key="2">
    <source>
        <dbReference type="ARBA" id="ARBA00022472"/>
    </source>
</evidence>
<feature type="region of interest" description="Disordered" evidence="4">
    <location>
        <begin position="468"/>
        <end position="501"/>
    </location>
</feature>
<feature type="compositionally biased region" description="Gly residues" evidence="4">
    <location>
        <begin position="410"/>
        <end position="435"/>
    </location>
</feature>
<evidence type="ECO:0000256" key="1">
    <source>
        <dbReference type="ARBA" id="ARBA00007692"/>
    </source>
</evidence>
<feature type="compositionally biased region" description="Low complexity" evidence="4">
    <location>
        <begin position="400"/>
        <end position="409"/>
    </location>
</feature>
<protein>
    <submittedName>
        <fullName evidence="5">Uncharacterized protein</fullName>
    </submittedName>
</protein>
<dbReference type="GO" id="GO:0003676">
    <property type="term" value="F:nucleic acid binding"/>
    <property type="evidence" value="ECO:0007669"/>
    <property type="project" value="InterPro"/>
</dbReference>
<dbReference type="SMART" id="SM00733">
    <property type="entry name" value="Mterf"/>
    <property type="match status" value="6"/>
</dbReference>
<name>A0A836BU56_9CHLO</name>
<keyword evidence="2" id="KW-0804">Transcription</keyword>
<dbReference type="PANTHER" id="PTHR13068:SF219">
    <property type="entry name" value="MITOCHONDRIAL TRANSCRIPTION TERMINATION FACTOR FAMILY PROTEIN"/>
    <property type="match status" value="1"/>
</dbReference>
<comment type="similarity">
    <text evidence="1">Belongs to the mTERF family.</text>
</comment>
<dbReference type="EMBL" id="JAEHOE010000094">
    <property type="protein sequence ID" value="KAG2487603.1"/>
    <property type="molecule type" value="Genomic_DNA"/>
</dbReference>
<dbReference type="Gene3D" id="1.25.70.10">
    <property type="entry name" value="Transcription termination factor 3, mitochondrial"/>
    <property type="match status" value="1"/>
</dbReference>
<evidence type="ECO:0000256" key="3">
    <source>
        <dbReference type="ARBA" id="ARBA00022946"/>
    </source>
</evidence>
<evidence type="ECO:0000313" key="6">
    <source>
        <dbReference type="Proteomes" id="UP000612055"/>
    </source>
</evidence>
<keyword evidence="2" id="KW-0805">Transcription regulation</keyword>
<sequence>MSATTSSASASAPLLPAGVGEQLEELGIASEELESSLRASRGFAENAEASLATLRSLNSRQRVRQALLAHPEVLCAPLESWLAFLTAYGVSSRDFFRLLSSHPDLFTRGSLFNAGSVIAYLQSLGLTPRDVSATVIPRCPALLLLDVPGRLRTAATFLREHLGLDQAGLRDLLVRCPRLLSLDVGSQLGPRLAALLAAGEGLGREEARRLVASNASLLLGDAASALQQRLGFLTGVCGFSTQQAVGLLAHCPELLSLTLPNLSRKWRFLTERMHCGSEQVLEYPQVWAKSLLLDIGPRYSYVLERRLLPLAPPPVEPPLAHRLLPLAAPPSAARLPGLGLDPAAPQTTAGPLPPAAPEVASATTTAGGVAALASRGNSGGGSGGGLAVSSNGNGSGSGGAVAASSSGRQGAAGSGAGSGGAGSSGGGGARGGAGVEPGRDAAAAPGLSLRVLLDSDDLAFVERVWRAGSSSGSGSSFGSGSGTAEGSGSGSGGGSLASGAAAAGPEAWQGFDEAAGVWVGPGLDGAEDGAEGAWAGPDPEDYQRFRSEWMETEGVRWSGVNAVGSASQGSW</sequence>
<dbReference type="InterPro" id="IPR003690">
    <property type="entry name" value="MTERF"/>
</dbReference>
<dbReference type="PANTHER" id="PTHR13068">
    <property type="entry name" value="CGI-12 PROTEIN-RELATED"/>
    <property type="match status" value="1"/>
</dbReference>
<keyword evidence="6" id="KW-1185">Reference proteome</keyword>
<keyword evidence="2" id="KW-0806">Transcription termination</keyword>
<evidence type="ECO:0000256" key="4">
    <source>
        <dbReference type="SAM" id="MobiDB-lite"/>
    </source>
</evidence>
<dbReference type="GO" id="GO:0006353">
    <property type="term" value="P:DNA-templated transcription termination"/>
    <property type="evidence" value="ECO:0007669"/>
    <property type="project" value="UniProtKB-KW"/>
</dbReference>
<organism evidence="5 6">
    <name type="scientific">Edaphochlamys debaryana</name>
    <dbReference type="NCBI Taxonomy" id="47281"/>
    <lineage>
        <taxon>Eukaryota</taxon>
        <taxon>Viridiplantae</taxon>
        <taxon>Chlorophyta</taxon>
        <taxon>core chlorophytes</taxon>
        <taxon>Chlorophyceae</taxon>
        <taxon>CS clade</taxon>
        <taxon>Chlamydomonadales</taxon>
        <taxon>Chlamydomonadales incertae sedis</taxon>
        <taxon>Edaphochlamys</taxon>
    </lineage>
</organism>
<dbReference type="InterPro" id="IPR038538">
    <property type="entry name" value="MTERF_sf"/>
</dbReference>
<dbReference type="AlphaFoldDB" id="A0A836BU56"/>
<dbReference type="OrthoDB" id="637682at2759"/>
<feature type="region of interest" description="Disordered" evidence="4">
    <location>
        <begin position="337"/>
        <end position="363"/>
    </location>
</feature>
<gene>
    <name evidence="5" type="ORF">HYH03_013742</name>
</gene>
<proteinExistence type="inferred from homology"/>
<keyword evidence="3" id="KW-0809">Transit peptide</keyword>
<dbReference type="Pfam" id="PF02536">
    <property type="entry name" value="mTERF"/>
    <property type="match status" value="1"/>
</dbReference>
<feature type="region of interest" description="Disordered" evidence="4">
    <location>
        <begin position="380"/>
        <end position="439"/>
    </location>
</feature>
<comment type="caution">
    <text evidence="5">The sequence shown here is derived from an EMBL/GenBank/DDBJ whole genome shotgun (WGS) entry which is preliminary data.</text>
</comment>
<evidence type="ECO:0000313" key="5">
    <source>
        <dbReference type="EMBL" id="KAG2487603.1"/>
    </source>
</evidence>